<organism evidence="4 5">
    <name type="scientific">Gemelliphila asaccharolytica</name>
    <dbReference type="NCBI Taxonomy" id="502393"/>
    <lineage>
        <taxon>Bacteria</taxon>
        <taxon>Bacillati</taxon>
        <taxon>Bacillota</taxon>
        <taxon>Bacilli</taxon>
        <taxon>Bacillales</taxon>
        <taxon>Gemellaceae</taxon>
        <taxon>Gemelliphila</taxon>
    </lineage>
</organism>
<evidence type="ECO:0000313" key="5">
    <source>
        <dbReference type="Proteomes" id="UP000070467"/>
    </source>
</evidence>
<accession>A0ABR5TLF1</accession>
<proteinExistence type="inferred from homology"/>
<dbReference type="Gene3D" id="3.40.109.10">
    <property type="entry name" value="NADH Oxidase"/>
    <property type="match status" value="1"/>
</dbReference>
<evidence type="ECO:0000256" key="1">
    <source>
        <dbReference type="ARBA" id="ARBA00007118"/>
    </source>
</evidence>
<gene>
    <name evidence="4" type="ORF">HMPREF1871_00829</name>
</gene>
<dbReference type="EMBL" id="LSDB01000037">
    <property type="protein sequence ID" value="KXB57677.1"/>
    <property type="molecule type" value="Genomic_DNA"/>
</dbReference>
<dbReference type="InterPro" id="IPR029479">
    <property type="entry name" value="Nitroreductase"/>
</dbReference>
<dbReference type="Proteomes" id="UP000070467">
    <property type="component" value="Unassembled WGS sequence"/>
</dbReference>
<protein>
    <submittedName>
        <fullName evidence="4">Nitroreductase family protein</fullName>
    </submittedName>
</protein>
<dbReference type="PANTHER" id="PTHR43673">
    <property type="entry name" value="NAD(P)H NITROREDUCTASE YDGI-RELATED"/>
    <property type="match status" value="1"/>
</dbReference>
<evidence type="ECO:0000313" key="4">
    <source>
        <dbReference type="EMBL" id="KXB57677.1"/>
    </source>
</evidence>
<comment type="caution">
    <text evidence="4">The sequence shown here is derived from an EMBL/GenBank/DDBJ whole genome shotgun (WGS) entry which is preliminary data.</text>
</comment>
<dbReference type="RefSeq" id="WP_066130328.1">
    <property type="nucleotide sequence ID" value="NZ_KQ959887.1"/>
</dbReference>
<keyword evidence="5" id="KW-1185">Reference proteome</keyword>
<dbReference type="InterPro" id="IPR000415">
    <property type="entry name" value="Nitroreductase-like"/>
</dbReference>
<dbReference type="PANTHER" id="PTHR43673:SF10">
    <property type="entry name" value="NADH DEHYDROGENASE_NAD(P)H NITROREDUCTASE XCC3605-RELATED"/>
    <property type="match status" value="1"/>
</dbReference>
<dbReference type="Pfam" id="PF00881">
    <property type="entry name" value="Nitroreductase"/>
    <property type="match status" value="1"/>
</dbReference>
<evidence type="ECO:0000256" key="2">
    <source>
        <dbReference type="ARBA" id="ARBA00023002"/>
    </source>
</evidence>
<dbReference type="CDD" id="cd02137">
    <property type="entry name" value="MhqN-like"/>
    <property type="match status" value="1"/>
</dbReference>
<name>A0ABR5TLF1_9BACL</name>
<feature type="domain" description="Nitroreductase" evidence="3">
    <location>
        <begin position="12"/>
        <end position="188"/>
    </location>
</feature>
<keyword evidence="2" id="KW-0560">Oxidoreductase</keyword>
<reference evidence="4 5" key="1">
    <citation type="submission" date="2016-01" db="EMBL/GenBank/DDBJ databases">
        <authorList>
            <person name="Mitreva M."/>
            <person name="Pepin K.H."/>
            <person name="Mihindukulasuriya K.A."/>
            <person name="Fulton R."/>
            <person name="Fronick C."/>
            <person name="O'Laughlin M."/>
            <person name="Miner T."/>
            <person name="Herter B."/>
            <person name="Rosa B.A."/>
            <person name="Cordes M."/>
            <person name="Tomlinson C."/>
            <person name="Wollam A."/>
            <person name="Palsikar V.B."/>
            <person name="Mardis E.R."/>
            <person name="Wilson R.K."/>
        </authorList>
    </citation>
    <scope>NUCLEOTIDE SEQUENCE [LARGE SCALE GENOMIC DNA]</scope>
    <source>
        <strain evidence="4 5">KA00071</strain>
    </source>
</reference>
<sequence length="208" mass="23867">MTKEYFKNILFNRKSIKVYDKNFKISNEEILEMIDEAVSAPSSVNFQPWRFVVVNSEKGKEILSPLVKYNPRQNNTSSAMIVIFGDKKCQEFGDEIYQSAVDKGYMPQEIKDKILPNFINMYNNLKEEDLHNTITIDCSLVAMQLMLVAEVRGYSTNAIGGFDSKNIAEKLGLDKNRYLPILIIAIGKKEVEGRETFRLSSEKITKFI</sequence>
<comment type="similarity">
    <text evidence="1">Belongs to the nitroreductase family.</text>
</comment>
<evidence type="ECO:0000259" key="3">
    <source>
        <dbReference type="Pfam" id="PF00881"/>
    </source>
</evidence>
<dbReference type="SUPFAM" id="SSF55469">
    <property type="entry name" value="FMN-dependent nitroreductase-like"/>
    <property type="match status" value="1"/>
</dbReference>